<evidence type="ECO:0000256" key="2">
    <source>
        <dbReference type="ARBA" id="ARBA00021539"/>
    </source>
</evidence>
<dbReference type="RefSeq" id="WP_175476524.1">
    <property type="nucleotide sequence ID" value="NZ_FOBS01000019.1"/>
</dbReference>
<dbReference type="InterPro" id="IPR012902">
    <property type="entry name" value="N_methyl_site"/>
</dbReference>
<keyword evidence="3" id="KW-0472">Membrane</keyword>
<dbReference type="STRING" id="43775.SAMN04489760_11960"/>
<evidence type="ECO:0000313" key="5">
    <source>
        <dbReference type="Proteomes" id="UP000198744"/>
    </source>
</evidence>
<dbReference type="InterPro" id="IPR045584">
    <property type="entry name" value="Pilin-like"/>
</dbReference>
<dbReference type="NCBIfam" id="TIGR02532">
    <property type="entry name" value="IV_pilin_GFxxxE"/>
    <property type="match status" value="1"/>
</dbReference>
<dbReference type="SUPFAM" id="SSF54523">
    <property type="entry name" value="Pili subunits"/>
    <property type="match status" value="1"/>
</dbReference>
<comment type="similarity">
    <text evidence="1">Belongs to the GSP J family.</text>
</comment>
<keyword evidence="5" id="KW-1185">Reference proteome</keyword>
<keyword evidence="3" id="KW-0812">Transmembrane</keyword>
<dbReference type="Pfam" id="PF11612">
    <property type="entry name" value="T2SSJ"/>
    <property type="match status" value="1"/>
</dbReference>
<protein>
    <recommendedName>
        <fullName evidence="2">Type II secretion system protein J</fullName>
    </recommendedName>
</protein>
<dbReference type="Proteomes" id="UP000198744">
    <property type="component" value="Unassembled WGS sequence"/>
</dbReference>
<evidence type="ECO:0000256" key="1">
    <source>
        <dbReference type="ARBA" id="ARBA00011084"/>
    </source>
</evidence>
<dbReference type="InterPro" id="IPR010055">
    <property type="entry name" value="T2SS_protein-GspJ"/>
</dbReference>
<dbReference type="AlphaFoldDB" id="A0A1H7Z1S4"/>
<proteinExistence type="inferred from homology"/>
<accession>A0A1H7Z1S4</accession>
<organism evidence="4 5">
    <name type="scientific">Syntrophus gentianae</name>
    <dbReference type="NCBI Taxonomy" id="43775"/>
    <lineage>
        <taxon>Bacteria</taxon>
        <taxon>Pseudomonadati</taxon>
        <taxon>Thermodesulfobacteriota</taxon>
        <taxon>Syntrophia</taxon>
        <taxon>Syntrophales</taxon>
        <taxon>Syntrophaceae</taxon>
        <taxon>Syntrophus</taxon>
    </lineage>
</organism>
<gene>
    <name evidence="4" type="ORF">SAMN04489760_11960</name>
</gene>
<dbReference type="GO" id="GO:0015628">
    <property type="term" value="P:protein secretion by the type II secretion system"/>
    <property type="evidence" value="ECO:0007669"/>
    <property type="project" value="InterPro"/>
</dbReference>
<feature type="transmembrane region" description="Helical" evidence="3">
    <location>
        <begin position="20"/>
        <end position="41"/>
    </location>
</feature>
<evidence type="ECO:0000256" key="3">
    <source>
        <dbReference type="SAM" id="Phobius"/>
    </source>
</evidence>
<keyword evidence="3" id="KW-1133">Transmembrane helix</keyword>
<name>A0A1H7Z1S4_9BACT</name>
<dbReference type="GO" id="GO:0015627">
    <property type="term" value="C:type II protein secretion system complex"/>
    <property type="evidence" value="ECO:0007669"/>
    <property type="project" value="InterPro"/>
</dbReference>
<dbReference type="EMBL" id="FOBS01000019">
    <property type="protein sequence ID" value="SEM51954.1"/>
    <property type="molecule type" value="Genomic_DNA"/>
</dbReference>
<reference evidence="4 5" key="1">
    <citation type="submission" date="2016-10" db="EMBL/GenBank/DDBJ databases">
        <authorList>
            <person name="de Groot N.N."/>
        </authorList>
    </citation>
    <scope>NUCLEOTIDE SEQUENCE [LARGE SCALE GENOMIC DNA]</scope>
    <source>
        <strain evidence="4 5">DSM 8423</strain>
    </source>
</reference>
<evidence type="ECO:0000313" key="4">
    <source>
        <dbReference type="EMBL" id="SEM51954.1"/>
    </source>
</evidence>
<sequence length="223" mass="24476">MRLLFEKTGTAEIGEAGFTLFEILVALFILSIVFSSLFASYTGTLKMTREWEGTGQAYSMARCAIDRMLRDLDSTYPNGQSSPFVLEPETIKEKTFPRLSFYTCNRTNPDGSETPSAGISRITYAVREDADTGGYELARTESSDTGAESTASDSVICRGLSDLTFRFYDRDGQEISEALGSAGSNSRPASVVLELTLVNPREGSKPFHFMTRVYPANLASQES</sequence>
<dbReference type="Pfam" id="PF07963">
    <property type="entry name" value="N_methyl"/>
    <property type="match status" value="1"/>
</dbReference>